<dbReference type="GO" id="GO:0030170">
    <property type="term" value="F:pyridoxal phosphate binding"/>
    <property type="evidence" value="ECO:0007669"/>
    <property type="project" value="TreeGrafter"/>
</dbReference>
<dbReference type="GO" id="GO:0000271">
    <property type="term" value="P:polysaccharide biosynthetic process"/>
    <property type="evidence" value="ECO:0007669"/>
    <property type="project" value="TreeGrafter"/>
</dbReference>
<dbReference type="InterPro" id="IPR015422">
    <property type="entry name" value="PyrdxlP-dep_Trfase_small"/>
</dbReference>
<evidence type="ECO:0000256" key="2">
    <source>
        <dbReference type="ARBA" id="ARBA00037999"/>
    </source>
</evidence>
<dbReference type="InterPro" id="IPR015421">
    <property type="entry name" value="PyrdxlP-dep_Trfase_major"/>
</dbReference>
<dbReference type="InterPro" id="IPR000653">
    <property type="entry name" value="DegT/StrS_aminotransferase"/>
</dbReference>
<dbReference type="PANTHER" id="PTHR30244:SF36">
    <property type="entry name" value="3-OXO-GLUCOSE-6-PHOSPHATE:GLUTAMATE AMINOTRANSFERASE"/>
    <property type="match status" value="1"/>
</dbReference>
<dbReference type="RefSeq" id="WP_127123134.1">
    <property type="nucleotide sequence ID" value="NZ_BHXQ01000005.1"/>
</dbReference>
<feature type="active site" description="Proton acceptor" evidence="3">
    <location>
        <position position="186"/>
    </location>
</feature>
<keyword evidence="6" id="KW-0808">Transferase</keyword>
<dbReference type="PIRSF" id="PIRSF000390">
    <property type="entry name" value="PLP_StrS"/>
    <property type="match status" value="1"/>
</dbReference>
<keyword evidence="6" id="KW-0032">Aminotransferase</keyword>
<name>A0A401UC75_9BACT</name>
<protein>
    <submittedName>
        <fullName evidence="6">DegT/DnrJ/EryC1/StrS family aminotransferase</fullName>
    </submittedName>
</protein>
<evidence type="ECO:0000313" key="7">
    <source>
        <dbReference type="Proteomes" id="UP000288227"/>
    </source>
</evidence>
<evidence type="ECO:0000256" key="5">
    <source>
        <dbReference type="RuleBase" id="RU004508"/>
    </source>
</evidence>
<dbReference type="Gene3D" id="3.40.640.10">
    <property type="entry name" value="Type I PLP-dependent aspartate aminotransferase-like (Major domain)"/>
    <property type="match status" value="1"/>
</dbReference>
<dbReference type="InterPro" id="IPR015424">
    <property type="entry name" value="PyrdxlP-dep_Trfase"/>
</dbReference>
<dbReference type="Proteomes" id="UP000288227">
    <property type="component" value="Unassembled WGS sequence"/>
</dbReference>
<gene>
    <name evidence="6" type="ORF">SanaruYs_27120</name>
</gene>
<evidence type="ECO:0000313" key="6">
    <source>
        <dbReference type="EMBL" id="GCC52475.1"/>
    </source>
</evidence>
<feature type="modified residue" description="N6-(pyridoxal phosphate)lysine" evidence="4">
    <location>
        <position position="186"/>
    </location>
</feature>
<keyword evidence="7" id="KW-1185">Reference proteome</keyword>
<dbReference type="Pfam" id="PF01041">
    <property type="entry name" value="DegT_DnrJ_EryC1"/>
    <property type="match status" value="1"/>
</dbReference>
<dbReference type="CDD" id="cd00616">
    <property type="entry name" value="AHBA_syn"/>
    <property type="match status" value="1"/>
</dbReference>
<dbReference type="GO" id="GO:0008483">
    <property type="term" value="F:transaminase activity"/>
    <property type="evidence" value="ECO:0007669"/>
    <property type="project" value="UniProtKB-KW"/>
</dbReference>
<organism evidence="6 7">
    <name type="scientific">Chryseotalea sanaruensis</name>
    <dbReference type="NCBI Taxonomy" id="2482724"/>
    <lineage>
        <taxon>Bacteria</taxon>
        <taxon>Pseudomonadati</taxon>
        <taxon>Bacteroidota</taxon>
        <taxon>Cytophagia</taxon>
        <taxon>Cytophagales</taxon>
        <taxon>Chryseotaleaceae</taxon>
        <taxon>Chryseotalea</taxon>
    </lineage>
</organism>
<reference evidence="6 7" key="1">
    <citation type="submission" date="2018-11" db="EMBL/GenBank/DDBJ databases">
        <title>Chryseotalea sanarue gen. nov., sp., nov., a member of the family Cytophagaceae, isolated from a brackish lake in Hamamatsu Japan.</title>
        <authorList>
            <person name="Maejima Y."/>
            <person name="Iino T."/>
            <person name="Muraguchi Y."/>
            <person name="Fukuda K."/>
            <person name="Ohkuma M."/>
            <person name="Moriuchi R."/>
            <person name="Dohra H."/>
            <person name="Kimbara K."/>
            <person name="Shintani M."/>
        </authorList>
    </citation>
    <scope>NUCLEOTIDE SEQUENCE [LARGE SCALE GENOMIC DNA]</scope>
    <source>
        <strain evidence="6 7">Ys</strain>
    </source>
</reference>
<dbReference type="AlphaFoldDB" id="A0A401UC75"/>
<evidence type="ECO:0000256" key="4">
    <source>
        <dbReference type="PIRSR" id="PIRSR000390-2"/>
    </source>
</evidence>
<proteinExistence type="inferred from homology"/>
<sequence length="369" mass="41097">MKVPFIDLAAQYKSIQQEIDVAVAEVMASGQYIKHGYVDSFEKAFAQKLNIANCIGVGNGTDALLLSLKALDIKAGDEVLTPALSWISTAEVISQLGAKPVFVDVDSDYFTIDLYKATKALSKKTKAIIAVHLYGQPCEFHALKLFCEKHDLFLIEDCAQAHFSAFAKSLTGTVGDVAAFSFYPTKNLGAMGDAGCVVSYNHTLADKVRRLANHGGLTKNEHLFEGINSRLDELQAAILSVKLKYIDQWNAARINHAEQYFSELGLVNEIQLPKKPATAKHTYHQFVIKAKQRNALQDYLANKGITTDIHYPLALPFEPAYAYLQHSDKDFPVVYQLQNEILSLPIYPELQHAQISYVCESIKEFYRTI</sequence>
<dbReference type="OrthoDB" id="9804264at2"/>
<comment type="similarity">
    <text evidence="2 5">Belongs to the DegT/DnrJ/EryC1 family.</text>
</comment>
<dbReference type="Gene3D" id="3.90.1150.10">
    <property type="entry name" value="Aspartate Aminotransferase, domain 1"/>
    <property type="match status" value="1"/>
</dbReference>
<evidence type="ECO:0000256" key="1">
    <source>
        <dbReference type="ARBA" id="ARBA00022898"/>
    </source>
</evidence>
<accession>A0A401UC75</accession>
<dbReference type="SUPFAM" id="SSF53383">
    <property type="entry name" value="PLP-dependent transferases"/>
    <property type="match status" value="1"/>
</dbReference>
<dbReference type="EMBL" id="BHXQ01000005">
    <property type="protein sequence ID" value="GCC52475.1"/>
    <property type="molecule type" value="Genomic_DNA"/>
</dbReference>
<comment type="caution">
    <text evidence="6">The sequence shown here is derived from an EMBL/GenBank/DDBJ whole genome shotgun (WGS) entry which is preliminary data.</text>
</comment>
<evidence type="ECO:0000256" key="3">
    <source>
        <dbReference type="PIRSR" id="PIRSR000390-1"/>
    </source>
</evidence>
<keyword evidence="1 4" id="KW-0663">Pyridoxal phosphate</keyword>
<dbReference type="PANTHER" id="PTHR30244">
    <property type="entry name" value="TRANSAMINASE"/>
    <property type="match status" value="1"/>
</dbReference>